<sequence>MQPIDLTTAGKLLDFSGGDRQLETLGKLQLEGAVALQNMLVHPEVGMGYLADEVGMGKTYITLGVVALMRYFNPGYRVLYICPSRNVQDKWYGREHPNFIKNNVKTHNFRIRTPQGEAGTPSISCANVDELIHAATTGYYGDIFVRMSSFSIAMGDDEDGLKRHLDELREHVPDTVLGHVRRKKECIKKAYARALNYLLPTFDLVVIDEAHNLKHSFESSARNQVLSRILGSNQEESGTYRKRVKAALLLSATPFDLNPTHLFNQLNLVGKAELLPDEELWQDTAHLKDAMAHFMVRRLNELVIHEQRHTRNMYRREWRKGERAEIDFESDEHKLITALVQKHIGDLLNKEGGNPSFQMGLLASFESYAQTTRSGPVEFDGEKIPGNHSDARDRHLIAAIRDSYVGEEGFGQSLPHPKMDQVSRQAAGLALSQGRKQLIFVRRVKSVTELKQKLDDEYDAWMRQHIANALAGLTDQLRFMARVWEVYYEARKRRDEDISGGEASAADGEEEERLPPKNDTIFNWFFRGEMAKELSQSLSDQSSRWPTPEAVKKSLISKNNANILLFEFNWATWVAETLFGMNLVALIDQLGEQHVDQALAAVAAVPEGDDLSQFLAVQQAFLQEVARQYTKMPGLAELSAYLQRLVRAGGYRPEGIGELRQKLLSPTFFTHLQKNNQTRYFFSSSGDLAEALKGGKKDLYEHIHRVEIHRQLVAQSFRSGHSFIDLYLARLRLGKAELNESRRQEWLRTLCRMLDDQLFQVGFNSARELVLLNDNLNLVIKNNLPGVYSKTQDELRLWLNYQLPSSAPIIGANGETSANRSVQARKFRMPGYPLLLVSTDVFQEGEDLHTFCDSVIHYGLSSSPISIEQKTGRVDRVGALAHRRLLGLNQGLAVGENDFIQVSFPFVKQSIEAIQVRALCENLNVFMGSLHDIAGSGKSMDEFVDTSKELSNRNEIPDQLLELLESPYARPVTIKANQRLVKRIEKDTNQRAEAVRHIEAIIESAVGARLDSRVPVSVNIPGIEHQRFNIRLDAARSSGEMMLRVTAVDAVELINLAESTTPSILERLATLYRDTLYRTYAIRVKGGFELFRDAEMLVGGSNITCEDDIAGLFRRFRHPEERRQERVPLNELLPAINETQVNAYLSEHFHWAGDLSIKRRVKSLDLIFKFDEDRRRKHRIRVSYWAGYCYFEAMVAGSDAVKHLSRDKLLRCTLLRNRNVDLVGFLVRPDGCLVARAFHPAHSLGSEEFIFTAFVLAIEADRMEYLISFDDKY</sequence>
<feature type="domain" description="Helicase ATP-binding" evidence="2">
    <location>
        <begin position="39"/>
        <end position="272"/>
    </location>
</feature>
<dbReference type="PROSITE" id="PS51192">
    <property type="entry name" value="HELICASE_ATP_BIND_1"/>
    <property type="match status" value="1"/>
</dbReference>
<dbReference type="RefSeq" id="WP_066447017.1">
    <property type="nucleotide sequence ID" value="NZ_CP014226.1"/>
</dbReference>
<dbReference type="AlphaFoldDB" id="A0A0X8HDA5"/>
<evidence type="ECO:0000259" key="2">
    <source>
        <dbReference type="PROSITE" id="PS51192"/>
    </source>
</evidence>
<dbReference type="OrthoDB" id="9814088at2"/>
<reference evidence="4 5" key="1">
    <citation type="journal article" date="2016" name="Genome Announc.">
        <title>Draft Genome Sequence of 'Halomonas chromatireducens' Strain AGD 8-3, a Haloalkaliphilic Chromate- and Selenite-Reducing Gammaproteobacterium.</title>
        <authorList>
            <person name="Sharko F.S."/>
            <person name="Shapovalova A.A."/>
            <person name="Tsygankova S.V."/>
            <person name="Komova A.V."/>
            <person name="Boulygina E.S."/>
            <person name="Teslyuk A.B."/>
            <person name="Gotovtsev P.M."/>
            <person name="Namsaraev Z.B."/>
            <person name="Khijniak T.V."/>
            <person name="Nedoluzhko A.V."/>
            <person name="Vasilov R.G."/>
        </authorList>
    </citation>
    <scope>NUCLEOTIDE SEQUENCE [LARGE SCALE GENOMIC DNA]</scope>
    <source>
        <strain evidence="4 5">AGD 8-3</strain>
    </source>
</reference>
<dbReference type="GO" id="GO:0016787">
    <property type="term" value="F:hydrolase activity"/>
    <property type="evidence" value="ECO:0007669"/>
    <property type="project" value="UniProtKB-KW"/>
</dbReference>
<reference evidence="4 5" key="2">
    <citation type="submission" date="2016-02" db="EMBL/GenBank/DDBJ databases">
        <authorList>
            <person name="Wen L."/>
            <person name="He K."/>
            <person name="Yang H."/>
        </authorList>
    </citation>
    <scope>NUCLEOTIDE SEQUENCE [LARGE SCALE GENOMIC DNA]</scope>
    <source>
        <strain evidence="4 5">AGD 8-3</strain>
    </source>
</reference>
<evidence type="ECO:0000313" key="5">
    <source>
        <dbReference type="Proteomes" id="UP000063387"/>
    </source>
</evidence>
<dbReference type="Proteomes" id="UP000063387">
    <property type="component" value="Chromosome"/>
</dbReference>
<dbReference type="Pfam" id="PF04851">
    <property type="entry name" value="ResIII"/>
    <property type="match status" value="1"/>
</dbReference>
<dbReference type="Gene3D" id="3.40.50.300">
    <property type="entry name" value="P-loop containing nucleotide triphosphate hydrolases"/>
    <property type="match status" value="2"/>
</dbReference>
<evidence type="ECO:0000256" key="1">
    <source>
        <dbReference type="ARBA" id="ARBA00022801"/>
    </source>
</evidence>
<dbReference type="PANTHER" id="PTHR45766:SF6">
    <property type="entry name" value="SWI_SNF-RELATED MATRIX-ASSOCIATED ACTIN-DEPENDENT REGULATOR OF CHROMATIN SUBFAMILY A-LIKE PROTEIN 1"/>
    <property type="match status" value="1"/>
</dbReference>
<dbReference type="KEGG" id="hco:LOKO_01475"/>
<dbReference type="InterPro" id="IPR006935">
    <property type="entry name" value="Helicase/UvrB_N"/>
</dbReference>
<evidence type="ECO:0000313" key="4">
    <source>
        <dbReference type="EMBL" id="AMD00543.1"/>
    </source>
</evidence>
<dbReference type="InterPro" id="IPR027417">
    <property type="entry name" value="P-loop_NTPase"/>
</dbReference>
<feature type="domain" description="Helicase C-terminal" evidence="3">
    <location>
        <begin position="771"/>
        <end position="931"/>
    </location>
</feature>
<accession>A0A0X8HDA5</accession>
<dbReference type="Pfam" id="PF00271">
    <property type="entry name" value="Helicase_C"/>
    <property type="match status" value="1"/>
</dbReference>
<dbReference type="SMART" id="SM00487">
    <property type="entry name" value="DEXDc"/>
    <property type="match status" value="1"/>
</dbReference>
<dbReference type="PANTHER" id="PTHR45766">
    <property type="entry name" value="DNA ANNEALING HELICASE AND ENDONUCLEASE ZRANB3 FAMILY MEMBER"/>
    <property type="match status" value="1"/>
</dbReference>
<proteinExistence type="predicted"/>
<dbReference type="GO" id="GO:0005524">
    <property type="term" value="F:ATP binding"/>
    <property type="evidence" value="ECO:0007669"/>
    <property type="project" value="InterPro"/>
</dbReference>
<dbReference type="GO" id="GO:0003677">
    <property type="term" value="F:DNA binding"/>
    <property type="evidence" value="ECO:0007669"/>
    <property type="project" value="InterPro"/>
</dbReference>
<dbReference type="InterPro" id="IPR014001">
    <property type="entry name" value="Helicase_ATP-bd"/>
</dbReference>
<dbReference type="SUPFAM" id="SSF52540">
    <property type="entry name" value="P-loop containing nucleoside triphosphate hydrolases"/>
    <property type="match status" value="2"/>
</dbReference>
<name>A0A0X8HDA5_9GAMM</name>
<keyword evidence="4" id="KW-0347">Helicase</keyword>
<keyword evidence="4" id="KW-0547">Nucleotide-binding</keyword>
<protein>
    <submittedName>
        <fullName evidence="4">ATP-dependent helicase HepA</fullName>
    </submittedName>
</protein>
<organism evidence="4 5">
    <name type="scientific">Halomonas chromatireducens</name>
    <dbReference type="NCBI Taxonomy" id="507626"/>
    <lineage>
        <taxon>Bacteria</taxon>
        <taxon>Pseudomonadati</taxon>
        <taxon>Pseudomonadota</taxon>
        <taxon>Gammaproteobacteria</taxon>
        <taxon>Oceanospirillales</taxon>
        <taxon>Halomonadaceae</taxon>
        <taxon>Halomonas</taxon>
    </lineage>
</organism>
<evidence type="ECO:0000259" key="3">
    <source>
        <dbReference type="PROSITE" id="PS51194"/>
    </source>
</evidence>
<keyword evidence="1" id="KW-0378">Hydrolase</keyword>
<keyword evidence="5" id="KW-1185">Reference proteome</keyword>
<gene>
    <name evidence="4" type="ORF">LOKO_01475</name>
</gene>
<dbReference type="EMBL" id="CP014226">
    <property type="protein sequence ID" value="AMD00543.1"/>
    <property type="molecule type" value="Genomic_DNA"/>
</dbReference>
<dbReference type="PATRIC" id="fig|507626.3.peg.1460"/>
<dbReference type="PROSITE" id="PS51194">
    <property type="entry name" value="HELICASE_CTER"/>
    <property type="match status" value="1"/>
</dbReference>
<dbReference type="STRING" id="507626.LOKO_01475"/>
<dbReference type="GO" id="GO:0004386">
    <property type="term" value="F:helicase activity"/>
    <property type="evidence" value="ECO:0007669"/>
    <property type="project" value="UniProtKB-KW"/>
</dbReference>
<dbReference type="InterPro" id="IPR001650">
    <property type="entry name" value="Helicase_C-like"/>
</dbReference>
<keyword evidence="4" id="KW-0067">ATP-binding</keyword>